<evidence type="ECO:0000256" key="9">
    <source>
        <dbReference type="ARBA" id="ARBA00023136"/>
    </source>
</evidence>
<dbReference type="OrthoDB" id="8036461at2"/>
<dbReference type="InterPro" id="IPR017871">
    <property type="entry name" value="ABC_transporter-like_CS"/>
</dbReference>
<keyword evidence="6" id="KW-0547">Nucleotide-binding</keyword>
<dbReference type="SUPFAM" id="SSF52540">
    <property type="entry name" value="P-loop containing nucleoside triphosphate hydrolases"/>
    <property type="match status" value="2"/>
</dbReference>
<organism evidence="11 12">
    <name type="scientific">Neorhizobium alkalisoli</name>
    <dbReference type="NCBI Taxonomy" id="528178"/>
    <lineage>
        <taxon>Bacteria</taxon>
        <taxon>Pseudomonadati</taxon>
        <taxon>Pseudomonadota</taxon>
        <taxon>Alphaproteobacteria</taxon>
        <taxon>Hyphomicrobiales</taxon>
        <taxon>Rhizobiaceae</taxon>
        <taxon>Rhizobium/Agrobacterium group</taxon>
        <taxon>Neorhizobium</taxon>
    </lineage>
</organism>
<keyword evidence="3" id="KW-0813">Transport</keyword>
<dbReference type="InterPro" id="IPR050388">
    <property type="entry name" value="ABC_Ni/Peptide_Import"/>
</dbReference>
<evidence type="ECO:0000313" key="11">
    <source>
        <dbReference type="EMBL" id="TWF43855.1"/>
    </source>
</evidence>
<reference evidence="11 12" key="1">
    <citation type="submission" date="2019-06" db="EMBL/GenBank/DDBJ databases">
        <title>Sorghum-associated microbial communities from plants grown in Nebraska, USA.</title>
        <authorList>
            <person name="Schachtman D."/>
        </authorList>
    </citation>
    <scope>NUCLEOTIDE SEQUENCE [LARGE SCALE GENOMIC DNA]</scope>
    <source>
        <strain evidence="11 12">1225</strain>
    </source>
</reference>
<gene>
    <name evidence="11" type="ORF">FHW37_1187</name>
</gene>
<evidence type="ECO:0000256" key="2">
    <source>
        <dbReference type="ARBA" id="ARBA00005417"/>
    </source>
</evidence>
<dbReference type="EMBL" id="VIWP01000018">
    <property type="protein sequence ID" value="TWF43855.1"/>
    <property type="molecule type" value="Genomic_DNA"/>
</dbReference>
<comment type="subcellular location">
    <subcellularLocation>
        <location evidence="1">Cell inner membrane</location>
        <topology evidence="1">Peripheral membrane protein</topology>
    </subcellularLocation>
</comment>
<accession>A0A561Q0K4</accession>
<keyword evidence="4" id="KW-1003">Cell membrane</keyword>
<dbReference type="GO" id="GO:0016887">
    <property type="term" value="F:ATP hydrolysis activity"/>
    <property type="evidence" value="ECO:0007669"/>
    <property type="project" value="InterPro"/>
</dbReference>
<evidence type="ECO:0000256" key="1">
    <source>
        <dbReference type="ARBA" id="ARBA00004417"/>
    </source>
</evidence>
<protein>
    <submittedName>
        <fullName evidence="11">Peptide/nickel transport system ATP-binding protein</fullName>
    </submittedName>
</protein>
<dbReference type="AlphaFoldDB" id="A0A561Q0K4"/>
<dbReference type="Proteomes" id="UP000320653">
    <property type="component" value="Unassembled WGS sequence"/>
</dbReference>
<dbReference type="Pfam" id="PF00005">
    <property type="entry name" value="ABC_tran"/>
    <property type="match status" value="2"/>
</dbReference>
<evidence type="ECO:0000256" key="5">
    <source>
        <dbReference type="ARBA" id="ARBA00022519"/>
    </source>
</evidence>
<evidence type="ECO:0000313" key="12">
    <source>
        <dbReference type="Proteomes" id="UP000320653"/>
    </source>
</evidence>
<dbReference type="RefSeq" id="WP_145643545.1">
    <property type="nucleotide sequence ID" value="NZ_VIWP01000018.1"/>
</dbReference>
<dbReference type="CDD" id="cd03257">
    <property type="entry name" value="ABC_NikE_OppD_transporters"/>
    <property type="match status" value="1"/>
</dbReference>
<keyword evidence="9" id="KW-0472">Membrane</keyword>
<comment type="caution">
    <text evidence="11">The sequence shown here is derived from an EMBL/GenBank/DDBJ whole genome shotgun (WGS) entry which is preliminary data.</text>
</comment>
<evidence type="ECO:0000259" key="10">
    <source>
        <dbReference type="PROSITE" id="PS50893"/>
    </source>
</evidence>
<dbReference type="PANTHER" id="PTHR43297:SF14">
    <property type="entry name" value="ATPASE AAA-TYPE CORE DOMAIN-CONTAINING PROTEIN"/>
    <property type="match status" value="1"/>
</dbReference>
<dbReference type="InterPro" id="IPR027417">
    <property type="entry name" value="P-loop_NTPase"/>
</dbReference>
<evidence type="ECO:0000256" key="4">
    <source>
        <dbReference type="ARBA" id="ARBA00022475"/>
    </source>
</evidence>
<dbReference type="InterPro" id="IPR003439">
    <property type="entry name" value="ABC_transporter-like_ATP-bd"/>
</dbReference>
<keyword evidence="7 11" id="KW-0067">ATP-binding</keyword>
<dbReference type="PROSITE" id="PS00211">
    <property type="entry name" value="ABC_TRANSPORTER_1"/>
    <property type="match status" value="2"/>
</dbReference>
<feature type="domain" description="ABC transporter" evidence="10">
    <location>
        <begin position="21"/>
        <end position="258"/>
    </location>
</feature>
<proteinExistence type="inferred from homology"/>
<dbReference type="InterPro" id="IPR003593">
    <property type="entry name" value="AAA+_ATPase"/>
</dbReference>
<dbReference type="GO" id="GO:0005524">
    <property type="term" value="F:ATP binding"/>
    <property type="evidence" value="ECO:0007669"/>
    <property type="project" value="UniProtKB-KW"/>
</dbReference>
<dbReference type="PANTHER" id="PTHR43297">
    <property type="entry name" value="OLIGOPEPTIDE TRANSPORT ATP-BINDING PROTEIN APPD"/>
    <property type="match status" value="1"/>
</dbReference>
<name>A0A561Q0K4_9HYPH</name>
<evidence type="ECO:0000256" key="8">
    <source>
        <dbReference type="ARBA" id="ARBA00022967"/>
    </source>
</evidence>
<keyword evidence="12" id="KW-1185">Reference proteome</keyword>
<dbReference type="PROSITE" id="PS50893">
    <property type="entry name" value="ABC_TRANSPORTER_2"/>
    <property type="match status" value="2"/>
</dbReference>
<sequence length="543" mass="58660">MSVGVGELVETRTPPFATLEIRGLHVSMLRGGQRNDVLKGLELEVRAGQITALVGRSGSGKSTLAHVIHGLLPRDSQPRISGSIRVVGEELVGAGEPRLRAARKSLVRIIPQDPFDALNPTMSVRAQMAEVCGELTAIERLRWAGIGDTERVMGSLPHRLSGGERQRVLIAMATAIPVPLIVADEPTTGLDLDNKQKVTALLRNLAAHGAAVLLSTHDLAVAEIADRTAILEDGRIVEVGPTSEIFARPRHPYSVGLLAIRYDGAVDKSAQLPTLVRGERVIENPQSESIVQQSVPWPPFSPNQEEVVLDMRRVSKAFRTRSLFRVTSRDVLAEIDLTVEAGECVALIGESGIGKSTLLKIAAGLLEHDRGTVGSDGGRPQLVFQDPKSFLTPWVPIGEQIVEGLRSAKVAKVPRDKRLAELMDFVDLERSLADALPSELSVGQCQRAAIARAIAVSPRLLLCDEPISALDTSLAASMLNLLGRIRRIYGTAIVIATHDLPAARIAADRIYRLHNGKLHELADMSISSRDDRCDPSGRDARLC</sequence>
<comment type="similarity">
    <text evidence="2">Belongs to the ABC transporter superfamily.</text>
</comment>
<dbReference type="Gene3D" id="3.40.50.300">
    <property type="entry name" value="P-loop containing nucleotide triphosphate hydrolases"/>
    <property type="match status" value="2"/>
</dbReference>
<evidence type="ECO:0000256" key="7">
    <source>
        <dbReference type="ARBA" id="ARBA00022840"/>
    </source>
</evidence>
<feature type="domain" description="ABC transporter" evidence="10">
    <location>
        <begin position="309"/>
        <end position="540"/>
    </location>
</feature>
<dbReference type="GO" id="GO:0005886">
    <property type="term" value="C:plasma membrane"/>
    <property type="evidence" value="ECO:0007669"/>
    <property type="project" value="UniProtKB-SubCell"/>
</dbReference>
<keyword evidence="5" id="KW-0997">Cell inner membrane</keyword>
<evidence type="ECO:0000256" key="6">
    <source>
        <dbReference type="ARBA" id="ARBA00022741"/>
    </source>
</evidence>
<dbReference type="SMART" id="SM00382">
    <property type="entry name" value="AAA"/>
    <property type="match status" value="2"/>
</dbReference>
<evidence type="ECO:0000256" key="3">
    <source>
        <dbReference type="ARBA" id="ARBA00022448"/>
    </source>
</evidence>
<keyword evidence="8" id="KW-1278">Translocase</keyword>